<accession>A0A812YYT4</accession>
<keyword evidence="4" id="KW-1185">Reference proteome</keyword>
<dbReference type="EMBL" id="CAJNJA010044556">
    <property type="protein sequence ID" value="CAE7802715.1"/>
    <property type="molecule type" value="Genomic_DNA"/>
</dbReference>
<evidence type="ECO:0000259" key="2">
    <source>
        <dbReference type="Pfam" id="PF03184"/>
    </source>
</evidence>
<feature type="region of interest" description="Disordered" evidence="1">
    <location>
        <begin position="458"/>
        <end position="567"/>
    </location>
</feature>
<gene>
    <name evidence="3" type="primary">TIGD1</name>
    <name evidence="3" type="ORF">SNEC2469_LOCUS23702</name>
</gene>
<name>A0A812YYT4_9DINO</name>
<evidence type="ECO:0000256" key="1">
    <source>
        <dbReference type="SAM" id="MobiDB-lite"/>
    </source>
</evidence>
<dbReference type="GO" id="GO:0003676">
    <property type="term" value="F:nucleic acid binding"/>
    <property type="evidence" value="ECO:0007669"/>
    <property type="project" value="InterPro"/>
</dbReference>
<dbReference type="OrthoDB" id="8016097at2759"/>
<dbReference type="AlphaFoldDB" id="A0A812YYT4"/>
<organism evidence="3 4">
    <name type="scientific">Symbiodinium necroappetens</name>
    <dbReference type="NCBI Taxonomy" id="1628268"/>
    <lineage>
        <taxon>Eukaryota</taxon>
        <taxon>Sar</taxon>
        <taxon>Alveolata</taxon>
        <taxon>Dinophyceae</taxon>
        <taxon>Suessiales</taxon>
        <taxon>Symbiodiniaceae</taxon>
        <taxon>Symbiodinium</taxon>
    </lineage>
</organism>
<dbReference type="InterPro" id="IPR004875">
    <property type="entry name" value="DDE_SF_endonuclease_dom"/>
</dbReference>
<protein>
    <submittedName>
        <fullName evidence="3">TIGD1 protein</fullName>
    </submittedName>
</protein>
<evidence type="ECO:0000313" key="4">
    <source>
        <dbReference type="Proteomes" id="UP000601435"/>
    </source>
</evidence>
<evidence type="ECO:0000313" key="3">
    <source>
        <dbReference type="EMBL" id="CAE7802715.1"/>
    </source>
</evidence>
<feature type="region of interest" description="Disordered" evidence="1">
    <location>
        <begin position="1"/>
        <end position="25"/>
    </location>
</feature>
<feature type="non-terminal residue" evidence="3">
    <location>
        <position position="1"/>
    </location>
</feature>
<feature type="domain" description="DDE-1" evidence="2">
    <location>
        <begin position="220"/>
        <end position="343"/>
    </location>
</feature>
<sequence length="623" mass="68993">AGEGADAKNKKRKRKDGKVKLTRGANKRQKITSIFKSDVLHKLWEFQEHNDPTPFQTEAQEMGVNPSLVSKWAKSAQEVLKTAAEERKRLTFRHLPPLRKHIFRRSSRPSLWKEMETAVLEMMKTRRDEQKRIGTAWIARKGLQWLKDNDAALTWRGRPFKDDKWGAFPPVARFNCDSTGINSFLMPDHTYAGVAERKEGRVAVDNPGKHGNKRVATLHLTLCGDEESELLRPLLIFKGKGRVLDKEVAFYHSSVKVAFQENAWLDLPVLKTWYTEEFLPYKQDKVGDARALLLLDNLSTQRDEGLLKMLQAKNVECFFGPANLTHRWQPVDQGFAAHFKSLMMQGLEAYLDKNPDVATDFESGNMEARNERILLTQIVGEAFLEICDAKYNRGRRAYWEKTGCLIARDGSTDEFMKIEGLGKDYKPFPPGTRLGPNYLDTARTMCTGVSDHIIAQAAAGDDEDGSSSSSSGSESSSDSSSSSEAAPASAAAPPGKAKAPQPKKPAAASAAVPPAKAKAPQPKKPAAKKAAAKPKPEEKSAGKAKARSRPLRPLLPHAPKGPSHPWVGHRVCTTDEVTLEAVRLPQKDLVVNGFCEAIDGDKAFVMTGGGLKEVPLKWLKLDD</sequence>
<feature type="compositionally biased region" description="Basic residues" evidence="1">
    <location>
        <begin position="9"/>
        <end position="25"/>
    </location>
</feature>
<dbReference type="Pfam" id="PF03184">
    <property type="entry name" value="DDE_1"/>
    <property type="match status" value="1"/>
</dbReference>
<proteinExistence type="predicted"/>
<dbReference type="Proteomes" id="UP000601435">
    <property type="component" value="Unassembled WGS sequence"/>
</dbReference>
<reference evidence="3" key="1">
    <citation type="submission" date="2021-02" db="EMBL/GenBank/DDBJ databases">
        <authorList>
            <person name="Dougan E. K."/>
            <person name="Rhodes N."/>
            <person name="Thang M."/>
            <person name="Chan C."/>
        </authorList>
    </citation>
    <scope>NUCLEOTIDE SEQUENCE</scope>
</reference>
<feature type="compositionally biased region" description="Low complexity" evidence="1">
    <location>
        <begin position="466"/>
        <end position="520"/>
    </location>
</feature>
<comment type="caution">
    <text evidence="3">The sequence shown here is derived from an EMBL/GenBank/DDBJ whole genome shotgun (WGS) entry which is preliminary data.</text>
</comment>